<dbReference type="GO" id="GO:0000150">
    <property type="term" value="F:DNA strand exchange activity"/>
    <property type="evidence" value="ECO:0007669"/>
    <property type="project" value="UniProtKB-KW"/>
</dbReference>
<evidence type="ECO:0000313" key="10">
    <source>
        <dbReference type="EMBL" id="MBB4039816.1"/>
    </source>
</evidence>
<dbReference type="Proteomes" id="UP000519439">
    <property type="component" value="Unassembled WGS sequence"/>
</dbReference>
<evidence type="ECO:0000256" key="1">
    <source>
        <dbReference type="ARBA" id="ARBA00009913"/>
    </source>
</evidence>
<comment type="caution">
    <text evidence="10">The sequence shown here is derived from an EMBL/GenBank/DDBJ whole genome shotgun (WGS) entry which is preliminary data.</text>
</comment>
<sequence>MRPPAPKPRLIGYARVSTEDQAHDAQLDELRAAGCEVIHQEHGSGASRARPVLARLIRDIKPGEVLVVVRLDRLARSVSHLLEVIETLEAKRAHFRSLHDPIDTSTPQGMFSLQVLGAVAQLERSLIAERTKAGIAAAKARGRLPGNPGMRERRPEAIRKIALAREKVYIDQLVATSDQWMPTVRRMRPHHPWEDVVHALKAAGQSWTVDRLRRAVGKMVSQHMADPALLKPASRKGPQHRLMNLVAGIAMADPTLSLREIAAQLERMHERTPRGGRQWSASSVKKQLDLARKHGLAPPPL</sequence>
<dbReference type="InterPro" id="IPR050639">
    <property type="entry name" value="SSR_resolvase"/>
</dbReference>
<dbReference type="Gene3D" id="3.40.50.1390">
    <property type="entry name" value="Resolvase, N-terminal catalytic domain"/>
    <property type="match status" value="1"/>
</dbReference>
<dbReference type="InterPro" id="IPR006119">
    <property type="entry name" value="Resolv_N"/>
</dbReference>
<dbReference type="InterPro" id="IPR036162">
    <property type="entry name" value="Resolvase-like_N_sf"/>
</dbReference>
<dbReference type="GO" id="GO:0003677">
    <property type="term" value="F:DNA binding"/>
    <property type="evidence" value="ECO:0007669"/>
    <property type="project" value="UniProtKB-KW"/>
</dbReference>
<feature type="region of interest" description="Disordered" evidence="8">
    <location>
        <begin position="270"/>
        <end position="301"/>
    </location>
</feature>
<dbReference type="PROSITE" id="PS51736">
    <property type="entry name" value="RECOMBINASES_3"/>
    <property type="match status" value="1"/>
</dbReference>
<evidence type="ECO:0000256" key="4">
    <source>
        <dbReference type="ARBA" id="ARBA00023125"/>
    </source>
</evidence>
<evidence type="ECO:0000313" key="11">
    <source>
        <dbReference type="Proteomes" id="UP000519439"/>
    </source>
</evidence>
<evidence type="ECO:0000259" key="9">
    <source>
        <dbReference type="PROSITE" id="PS51736"/>
    </source>
</evidence>
<name>A0A7W6IE65_9HYPH</name>
<dbReference type="AlphaFoldDB" id="A0A7W6IE65"/>
<dbReference type="PROSITE" id="PS00397">
    <property type="entry name" value="RECOMBINASES_1"/>
    <property type="match status" value="1"/>
</dbReference>
<evidence type="ECO:0000256" key="3">
    <source>
        <dbReference type="ARBA" id="ARBA00023100"/>
    </source>
</evidence>
<dbReference type="SUPFAM" id="SSF53041">
    <property type="entry name" value="Resolvase-like"/>
    <property type="match status" value="1"/>
</dbReference>
<organism evidence="10 11">
    <name type="scientific">Microvirga flocculans</name>
    <dbReference type="NCBI Taxonomy" id="217168"/>
    <lineage>
        <taxon>Bacteria</taxon>
        <taxon>Pseudomonadati</taxon>
        <taxon>Pseudomonadota</taxon>
        <taxon>Alphaproteobacteria</taxon>
        <taxon>Hyphomicrobiales</taxon>
        <taxon>Methylobacteriaceae</taxon>
        <taxon>Microvirga</taxon>
    </lineage>
</organism>
<dbReference type="CDD" id="cd03768">
    <property type="entry name" value="SR_ResInv"/>
    <property type="match status" value="1"/>
</dbReference>
<evidence type="ECO:0000256" key="2">
    <source>
        <dbReference type="ARBA" id="ARBA00022908"/>
    </source>
</evidence>
<dbReference type="PROSITE" id="PS00398">
    <property type="entry name" value="RECOMBINASES_2"/>
    <property type="match status" value="1"/>
</dbReference>
<dbReference type="RefSeq" id="WP_027315584.1">
    <property type="nucleotide sequence ID" value="NZ_JACIDC010000004.1"/>
</dbReference>
<dbReference type="InterPro" id="IPR006118">
    <property type="entry name" value="Recombinase_CS"/>
</dbReference>
<dbReference type="PANTHER" id="PTHR30461:SF2">
    <property type="entry name" value="SERINE RECOMBINASE PINE-RELATED"/>
    <property type="match status" value="1"/>
</dbReference>
<keyword evidence="4" id="KW-0238">DNA-binding</keyword>
<dbReference type="PANTHER" id="PTHR30461">
    <property type="entry name" value="DNA-INVERTASE FROM LAMBDOID PROPHAGE"/>
    <property type="match status" value="1"/>
</dbReference>
<evidence type="ECO:0000256" key="8">
    <source>
        <dbReference type="SAM" id="MobiDB-lite"/>
    </source>
</evidence>
<reference evidence="10 11" key="1">
    <citation type="submission" date="2020-08" db="EMBL/GenBank/DDBJ databases">
        <title>Genomic Encyclopedia of Type Strains, Phase IV (KMG-IV): sequencing the most valuable type-strain genomes for metagenomic binning, comparative biology and taxonomic classification.</title>
        <authorList>
            <person name="Goeker M."/>
        </authorList>
    </citation>
    <scope>NUCLEOTIDE SEQUENCE [LARGE SCALE GENOMIC DNA]</scope>
    <source>
        <strain evidence="10 11">DSM 15743</strain>
    </source>
</reference>
<gene>
    <name evidence="10" type="ORF">GGR34_001463</name>
</gene>
<keyword evidence="5" id="KW-0233">DNA recombination</keyword>
<proteinExistence type="inferred from homology"/>
<dbReference type="SMART" id="SM00857">
    <property type="entry name" value="Resolvase"/>
    <property type="match status" value="1"/>
</dbReference>
<feature type="active site" description="O-(5'-phospho-DNA)-serine intermediate" evidence="6 7">
    <location>
        <position position="17"/>
    </location>
</feature>
<dbReference type="FunFam" id="3.40.50.1390:FF:000001">
    <property type="entry name" value="DNA recombinase"/>
    <property type="match status" value="1"/>
</dbReference>
<evidence type="ECO:0000256" key="5">
    <source>
        <dbReference type="ARBA" id="ARBA00023172"/>
    </source>
</evidence>
<keyword evidence="2" id="KW-0229">DNA integration</keyword>
<protein>
    <submittedName>
        <fullName evidence="10">DNA invertase Pin-like site-specific DNA recombinase</fullName>
    </submittedName>
</protein>
<accession>A0A7W6IE65</accession>
<evidence type="ECO:0000256" key="7">
    <source>
        <dbReference type="PROSITE-ProRule" id="PRU10137"/>
    </source>
</evidence>
<keyword evidence="3" id="KW-0230">DNA invertase</keyword>
<dbReference type="GO" id="GO:0015074">
    <property type="term" value="P:DNA integration"/>
    <property type="evidence" value="ECO:0007669"/>
    <property type="project" value="UniProtKB-KW"/>
</dbReference>
<comment type="similarity">
    <text evidence="1">Belongs to the site-specific recombinase resolvase family.</text>
</comment>
<evidence type="ECO:0000256" key="6">
    <source>
        <dbReference type="PIRSR" id="PIRSR606118-50"/>
    </source>
</evidence>
<keyword evidence="11" id="KW-1185">Reference proteome</keyword>
<feature type="domain" description="Resolvase/invertase-type recombinase catalytic" evidence="9">
    <location>
        <begin position="9"/>
        <end position="142"/>
    </location>
</feature>
<dbReference type="EMBL" id="JACIDC010000004">
    <property type="protein sequence ID" value="MBB4039816.1"/>
    <property type="molecule type" value="Genomic_DNA"/>
</dbReference>
<dbReference type="Pfam" id="PF00239">
    <property type="entry name" value="Resolvase"/>
    <property type="match status" value="1"/>
</dbReference>